<dbReference type="InterPro" id="IPR001680">
    <property type="entry name" value="WD40_rpt"/>
</dbReference>
<dbReference type="STRING" id="105984.A0A427Y420"/>
<dbReference type="PRINTS" id="PR00320">
    <property type="entry name" value="GPROTEINBRPT"/>
</dbReference>
<evidence type="ECO:0000313" key="8">
    <source>
        <dbReference type="EMBL" id="RSH85829.1"/>
    </source>
</evidence>
<dbReference type="GO" id="GO:0000472">
    <property type="term" value="P:endonucleolytic cleavage to generate mature 5'-end of SSU-rRNA from (SSU-rRNA, 5.8S rRNA, LSU-rRNA)"/>
    <property type="evidence" value="ECO:0007669"/>
    <property type="project" value="TreeGrafter"/>
</dbReference>
<keyword evidence="4" id="KW-0539">Nucleus</keyword>
<name>A0A427Y420_9TREE</name>
<dbReference type="EMBL" id="RSCE01000002">
    <property type="protein sequence ID" value="RSH85829.1"/>
    <property type="molecule type" value="Genomic_DNA"/>
</dbReference>
<dbReference type="AlphaFoldDB" id="A0A427Y420"/>
<feature type="compositionally biased region" description="Acidic residues" evidence="6">
    <location>
        <begin position="836"/>
        <end position="852"/>
    </location>
</feature>
<dbReference type="InterPro" id="IPR015943">
    <property type="entry name" value="WD40/YVTN_repeat-like_dom_sf"/>
</dbReference>
<dbReference type="PROSITE" id="PS50082">
    <property type="entry name" value="WD_REPEATS_2"/>
    <property type="match status" value="7"/>
</dbReference>
<dbReference type="InterPro" id="IPR036322">
    <property type="entry name" value="WD40_repeat_dom_sf"/>
</dbReference>
<reference evidence="8 9" key="1">
    <citation type="submission" date="2018-11" db="EMBL/GenBank/DDBJ databases">
        <title>Genome sequence of Apiotrichum porosum DSM 27194.</title>
        <authorList>
            <person name="Aliyu H."/>
            <person name="Gorte O."/>
            <person name="Ochsenreither K."/>
        </authorList>
    </citation>
    <scope>NUCLEOTIDE SEQUENCE [LARGE SCALE GENOMIC DNA]</scope>
    <source>
        <strain evidence="8 9">DSM 27194</strain>
    </source>
</reference>
<feature type="region of interest" description="Disordered" evidence="6">
    <location>
        <begin position="830"/>
        <end position="863"/>
    </location>
</feature>
<dbReference type="GO" id="GO:0034511">
    <property type="term" value="F:U3 snoRNA binding"/>
    <property type="evidence" value="ECO:0007669"/>
    <property type="project" value="TreeGrafter"/>
</dbReference>
<feature type="domain" description="U3 small nucleolar RNA-associated protein 13 C-terminal" evidence="7">
    <location>
        <begin position="717"/>
        <end position="905"/>
    </location>
</feature>
<evidence type="ECO:0000256" key="2">
    <source>
        <dbReference type="ARBA" id="ARBA00022574"/>
    </source>
</evidence>
<dbReference type="GeneID" id="39588552"/>
<dbReference type="InterPro" id="IPR020472">
    <property type="entry name" value="WD40_PAC1"/>
</dbReference>
<keyword evidence="2 5" id="KW-0853">WD repeat</keyword>
<dbReference type="GO" id="GO:0000480">
    <property type="term" value="P:endonucleolytic cleavage in 5'-ETS of tricistronic rRNA transcript (SSU-rRNA, 5.8S rRNA, LSU-rRNA)"/>
    <property type="evidence" value="ECO:0007669"/>
    <property type="project" value="TreeGrafter"/>
</dbReference>
<dbReference type="Proteomes" id="UP000279236">
    <property type="component" value="Unassembled WGS sequence"/>
</dbReference>
<protein>
    <submittedName>
        <fullName evidence="8">U3 small nucleolar RNA-associated protein 13</fullName>
    </submittedName>
</protein>
<dbReference type="InterPro" id="IPR013934">
    <property type="entry name" value="Utp13_C"/>
</dbReference>
<dbReference type="PROSITE" id="PS50294">
    <property type="entry name" value="WD_REPEATS_REGION"/>
    <property type="match status" value="7"/>
</dbReference>
<dbReference type="PANTHER" id="PTHR19854:SF15">
    <property type="entry name" value="TRANSDUCIN BETA-LIKE PROTEIN 3"/>
    <property type="match status" value="1"/>
</dbReference>
<dbReference type="PANTHER" id="PTHR19854">
    <property type="entry name" value="TRANSDUCIN BETA-LIKE 3"/>
    <property type="match status" value="1"/>
</dbReference>
<accession>A0A427Y420</accession>
<sequence length="918" mass="98696">MNGQSSRRGLKTSYRASPTSIRPIYTGGPVLLTRDGEWLITTMAEEVLVTEVRTGRGVARVKGDTTAITALALSYHTSPPTLVTCHQSNTVRYYPLPESVATTPKPPLLTYTRVLARASGAPILLAAVSPDSTLLATGSSDGIVKVWDLAGGYVTHMFRGHGGPVSALHFSFPTSTGEDRQRMELWTGSTDAKVRVFDLRDAGARVVVGGGGGGGAKPKAVLEGHVSVVRGIAVSDDGRWAVTGGRDKVVLVWDLGAPDDGKKKGKGAAPKIVQTILANEQVEACGLLPVDQAVVGSSEGRLLCYTAGDAGTVRVWDVLKATEVATMKGVEGVDEADDEDDEQRGVINVMYDSTTASLVSVHADQNIIFNSLSTLSTTRQVVGFNDDIVDAVFLAATGGETPTHVALASNSSLVRVYNTSAFDARLLSGHRDMVLCLDRSPDGRWLVTGSKDRTARVWAPGGPSGWRCVAICEGHAEAVGAVVFSKKMESGAGRFLITASQDRTVKMWDLTNVDEDAEQPIKARSLATLPIADKDINSLDLAPNDRFLVSGSQDKLVKVFEVDFVADNAVQGAIRHVGTCKGHRRGVWAVKFSRNDRIVASGAADRTIKLWSLDDFSCLKTFEGHTNSVLRVDFMSQGKQLVSSASDGLVKLWNIKDEACVATLDNHEDKVWALAVSPDEETIVSAGADSVATFWEDSTAAEQAEKNEALVAAVQSEQDFANFVAVKDYRRAIQLALAMSQPGRLLFLFRTVISEVVEDADAHETATTASLSPEIDEVIRTLSPLDLVRLLKHVRDWNANARTAPVAQSVLHAVFRLRAPEDIMAAFESAAKPPVADDDESANSDDEEDDEAAAQARKRAAKATAPTISMRELLDGLIPYSERHMARVDRLVQESYMLDYTIAEMDGGMFGTEVMDVE</sequence>
<feature type="repeat" description="WD" evidence="5">
    <location>
        <begin position="580"/>
        <end position="621"/>
    </location>
</feature>
<evidence type="ECO:0000256" key="3">
    <source>
        <dbReference type="ARBA" id="ARBA00022737"/>
    </source>
</evidence>
<dbReference type="CDD" id="cd00200">
    <property type="entry name" value="WD40"/>
    <property type="match status" value="1"/>
</dbReference>
<keyword evidence="9" id="KW-1185">Reference proteome</keyword>
<dbReference type="GO" id="GO:0032040">
    <property type="term" value="C:small-subunit processome"/>
    <property type="evidence" value="ECO:0007669"/>
    <property type="project" value="InterPro"/>
</dbReference>
<feature type="repeat" description="WD" evidence="5">
    <location>
        <begin position="664"/>
        <end position="705"/>
    </location>
</feature>
<comment type="subcellular location">
    <subcellularLocation>
        <location evidence="1">Nucleus</location>
        <location evidence="1">Nucleolus</location>
    </subcellularLocation>
</comment>
<evidence type="ECO:0000259" key="7">
    <source>
        <dbReference type="Pfam" id="PF08625"/>
    </source>
</evidence>
<gene>
    <name evidence="8" type="primary">UTP13</name>
    <name evidence="8" type="ORF">EHS24_004009</name>
</gene>
<dbReference type="InterPro" id="IPR019775">
    <property type="entry name" value="WD40_repeat_CS"/>
</dbReference>
<dbReference type="Pfam" id="PF08625">
    <property type="entry name" value="Utp13"/>
    <property type="match status" value="1"/>
</dbReference>
<feature type="repeat" description="WD" evidence="5">
    <location>
        <begin position="222"/>
        <end position="255"/>
    </location>
</feature>
<evidence type="ECO:0000256" key="6">
    <source>
        <dbReference type="SAM" id="MobiDB-lite"/>
    </source>
</evidence>
<evidence type="ECO:0000256" key="4">
    <source>
        <dbReference type="ARBA" id="ARBA00023242"/>
    </source>
</evidence>
<comment type="caution">
    <text evidence="8">The sequence shown here is derived from an EMBL/GenBank/DDBJ whole genome shotgun (WGS) entry which is preliminary data.</text>
</comment>
<evidence type="ECO:0000256" key="5">
    <source>
        <dbReference type="PROSITE-ProRule" id="PRU00221"/>
    </source>
</evidence>
<dbReference type="SUPFAM" id="SSF50978">
    <property type="entry name" value="WD40 repeat-like"/>
    <property type="match status" value="2"/>
</dbReference>
<dbReference type="SMART" id="SM00320">
    <property type="entry name" value="WD40"/>
    <property type="match status" value="11"/>
</dbReference>
<dbReference type="PROSITE" id="PS00678">
    <property type="entry name" value="WD_REPEATS_1"/>
    <property type="match status" value="4"/>
</dbReference>
<feature type="repeat" description="WD" evidence="5">
    <location>
        <begin position="116"/>
        <end position="157"/>
    </location>
</feature>
<evidence type="ECO:0000313" key="9">
    <source>
        <dbReference type="Proteomes" id="UP000279236"/>
    </source>
</evidence>
<feature type="repeat" description="WD" evidence="5">
    <location>
        <begin position="472"/>
        <end position="518"/>
    </location>
</feature>
<organism evidence="8 9">
    <name type="scientific">Apiotrichum porosum</name>
    <dbReference type="NCBI Taxonomy" id="105984"/>
    <lineage>
        <taxon>Eukaryota</taxon>
        <taxon>Fungi</taxon>
        <taxon>Dikarya</taxon>
        <taxon>Basidiomycota</taxon>
        <taxon>Agaricomycotina</taxon>
        <taxon>Tremellomycetes</taxon>
        <taxon>Trichosporonales</taxon>
        <taxon>Trichosporonaceae</taxon>
        <taxon>Apiotrichum</taxon>
    </lineage>
</organism>
<dbReference type="Pfam" id="PF00400">
    <property type="entry name" value="WD40"/>
    <property type="match status" value="8"/>
</dbReference>
<proteinExistence type="predicted"/>
<keyword evidence="3" id="KW-0677">Repeat</keyword>
<dbReference type="Gene3D" id="2.130.10.10">
    <property type="entry name" value="YVTN repeat-like/Quinoprotein amine dehydrogenase"/>
    <property type="match status" value="4"/>
</dbReference>
<feature type="repeat" description="WD" evidence="5">
    <location>
        <begin position="427"/>
        <end position="458"/>
    </location>
</feature>
<dbReference type="GO" id="GO:0030686">
    <property type="term" value="C:90S preribosome"/>
    <property type="evidence" value="ECO:0007669"/>
    <property type="project" value="TreeGrafter"/>
</dbReference>
<feature type="repeat" description="WD" evidence="5">
    <location>
        <begin position="622"/>
        <end position="663"/>
    </location>
</feature>
<dbReference type="RefSeq" id="XP_028478614.1">
    <property type="nucleotide sequence ID" value="XM_028619642.1"/>
</dbReference>
<dbReference type="OrthoDB" id="5414888at2759"/>
<evidence type="ECO:0000256" key="1">
    <source>
        <dbReference type="ARBA" id="ARBA00004604"/>
    </source>
</evidence>